<feature type="domain" description="Reverse transcriptase" evidence="1">
    <location>
        <begin position="3"/>
        <end position="119"/>
    </location>
</feature>
<dbReference type="Proteomes" id="UP001151760">
    <property type="component" value="Unassembled WGS sequence"/>
</dbReference>
<evidence type="ECO:0000259" key="1">
    <source>
        <dbReference type="Pfam" id="PF00078"/>
    </source>
</evidence>
<comment type="caution">
    <text evidence="2">The sequence shown here is derived from an EMBL/GenBank/DDBJ whole genome shotgun (WGS) entry which is preliminary data.</text>
</comment>
<dbReference type="InterPro" id="IPR053134">
    <property type="entry name" value="RNA-dir_DNA_polymerase"/>
</dbReference>
<protein>
    <submittedName>
        <fullName evidence="2">Reverse transcriptase domain-containing protein</fullName>
    </submittedName>
</protein>
<dbReference type="SUPFAM" id="SSF56672">
    <property type="entry name" value="DNA/RNA polymerases"/>
    <property type="match status" value="1"/>
</dbReference>
<dbReference type="EMBL" id="BQNB010020255">
    <property type="protein sequence ID" value="GJT93992.1"/>
    <property type="molecule type" value="Genomic_DNA"/>
</dbReference>
<dbReference type="InterPro" id="IPR043502">
    <property type="entry name" value="DNA/RNA_pol_sf"/>
</dbReference>
<keyword evidence="2" id="KW-0695">RNA-directed DNA polymerase</keyword>
<keyword evidence="2" id="KW-0808">Transferase</keyword>
<dbReference type="Gene3D" id="3.10.10.10">
    <property type="entry name" value="HIV Type 1 Reverse Transcriptase, subunit A, domain 1"/>
    <property type="match status" value="1"/>
</dbReference>
<accession>A0ABQ5I1L5</accession>
<proteinExistence type="predicted"/>
<reference evidence="2" key="1">
    <citation type="journal article" date="2022" name="Int. J. Mol. Sci.">
        <title>Draft Genome of Tanacetum Coccineum: Genomic Comparison of Closely Related Tanacetum-Family Plants.</title>
        <authorList>
            <person name="Yamashiro T."/>
            <person name="Shiraishi A."/>
            <person name="Nakayama K."/>
            <person name="Satake H."/>
        </authorList>
    </citation>
    <scope>NUCLEOTIDE SEQUENCE</scope>
</reference>
<dbReference type="PANTHER" id="PTHR24559">
    <property type="entry name" value="TRANSPOSON TY3-I GAG-POL POLYPROTEIN"/>
    <property type="match status" value="1"/>
</dbReference>
<keyword evidence="2" id="KW-0548">Nucleotidyltransferase</keyword>
<dbReference type="Gene3D" id="3.30.70.270">
    <property type="match status" value="1"/>
</dbReference>
<gene>
    <name evidence="2" type="ORF">Tco_1082837</name>
</gene>
<reference evidence="2" key="2">
    <citation type="submission" date="2022-01" db="EMBL/GenBank/DDBJ databases">
        <authorList>
            <person name="Yamashiro T."/>
            <person name="Shiraishi A."/>
            <person name="Satake H."/>
            <person name="Nakayama K."/>
        </authorList>
    </citation>
    <scope>NUCLEOTIDE SEQUENCE</scope>
</reference>
<organism evidence="2 3">
    <name type="scientific">Tanacetum coccineum</name>
    <dbReference type="NCBI Taxonomy" id="301880"/>
    <lineage>
        <taxon>Eukaryota</taxon>
        <taxon>Viridiplantae</taxon>
        <taxon>Streptophyta</taxon>
        <taxon>Embryophyta</taxon>
        <taxon>Tracheophyta</taxon>
        <taxon>Spermatophyta</taxon>
        <taxon>Magnoliopsida</taxon>
        <taxon>eudicotyledons</taxon>
        <taxon>Gunneridae</taxon>
        <taxon>Pentapetalae</taxon>
        <taxon>asterids</taxon>
        <taxon>campanulids</taxon>
        <taxon>Asterales</taxon>
        <taxon>Asteraceae</taxon>
        <taxon>Asteroideae</taxon>
        <taxon>Anthemideae</taxon>
        <taxon>Anthemidinae</taxon>
        <taxon>Tanacetum</taxon>
    </lineage>
</organism>
<dbReference type="GO" id="GO:0003964">
    <property type="term" value="F:RNA-directed DNA polymerase activity"/>
    <property type="evidence" value="ECO:0007669"/>
    <property type="project" value="UniProtKB-KW"/>
</dbReference>
<evidence type="ECO:0000313" key="2">
    <source>
        <dbReference type="EMBL" id="GJT93992.1"/>
    </source>
</evidence>
<dbReference type="InterPro" id="IPR043128">
    <property type="entry name" value="Rev_trsase/Diguanyl_cyclase"/>
</dbReference>
<dbReference type="CDD" id="cd01647">
    <property type="entry name" value="RT_LTR"/>
    <property type="match status" value="1"/>
</dbReference>
<dbReference type="InterPro" id="IPR000477">
    <property type="entry name" value="RT_dom"/>
</dbReference>
<keyword evidence="3" id="KW-1185">Reference proteome</keyword>
<dbReference type="PANTHER" id="PTHR24559:SF444">
    <property type="entry name" value="REVERSE TRANSCRIPTASE DOMAIN-CONTAINING PROTEIN"/>
    <property type="match status" value="1"/>
</dbReference>
<dbReference type="Pfam" id="PF00078">
    <property type="entry name" value="RVT_1"/>
    <property type="match status" value="1"/>
</dbReference>
<name>A0ABQ5I1L5_9ASTR</name>
<sequence>MLERLAGHEYYCFLDGFSGYFQIPIALKDQEKTTFTCPYGTFSYKRMPFGLCNAPATFQRCITAIFHELIKDSMEVFMDDFFVFGSSFDLYLKNLEKMLKRCEETNLVLNWEKCHFMVKEGIVLCRKVSGSGFEVDKAKIESGMSHSYSSNVQIKSYEDVSLKMRPPKSFSNVIAVHQVGIMVSLQLQGKSSKPDSTGLIFSTMQEDWFELVTRANEPTTFLQGT</sequence>
<evidence type="ECO:0000313" key="3">
    <source>
        <dbReference type="Proteomes" id="UP001151760"/>
    </source>
</evidence>